<organism evidence="3 4">
    <name type="scientific">Ruoffia halotolerans</name>
    <dbReference type="NCBI Taxonomy" id="2748684"/>
    <lineage>
        <taxon>Bacteria</taxon>
        <taxon>Bacillati</taxon>
        <taxon>Bacillota</taxon>
        <taxon>Bacilli</taxon>
        <taxon>Lactobacillales</taxon>
        <taxon>Aerococcaceae</taxon>
        <taxon>Ruoffia</taxon>
    </lineage>
</organism>
<feature type="domain" description="YrhK" evidence="2">
    <location>
        <begin position="33"/>
        <end position="87"/>
    </location>
</feature>
<dbReference type="InterPro" id="IPR025424">
    <property type="entry name" value="YrhK_domain"/>
</dbReference>
<feature type="transmembrane region" description="Helical" evidence="1">
    <location>
        <begin position="32"/>
        <end position="51"/>
    </location>
</feature>
<protein>
    <submittedName>
        <fullName evidence="3">YrhK family protein</fullName>
    </submittedName>
</protein>
<feature type="transmembrane region" description="Helical" evidence="1">
    <location>
        <begin position="57"/>
        <end position="77"/>
    </location>
</feature>
<dbReference type="RefSeq" id="WP_218930889.1">
    <property type="nucleotide sequence ID" value="NZ_JACAOA010000010.1"/>
</dbReference>
<sequence length="112" mass="13133">MPEIKHKEREPHLDKKEDVIIKSGRFRIYFQNYYTMISLINDILTGGLYFIGSISNILGAPVIIGNIAYLVGGFFLLMRPILKIFRNVFIYNEEEYQREVVDVEIENEDKSE</sequence>
<keyword evidence="1" id="KW-1133">Transmembrane helix</keyword>
<dbReference type="Proteomes" id="UP000571018">
    <property type="component" value="Unassembled WGS sequence"/>
</dbReference>
<dbReference type="Pfam" id="PF14145">
    <property type="entry name" value="YrhK"/>
    <property type="match status" value="1"/>
</dbReference>
<keyword evidence="1" id="KW-0472">Membrane</keyword>
<accession>A0A839A5Z5</accession>
<evidence type="ECO:0000313" key="3">
    <source>
        <dbReference type="EMBL" id="MBA5729188.1"/>
    </source>
</evidence>
<reference evidence="3 4" key="1">
    <citation type="submission" date="2020-06" db="EMBL/GenBank/DDBJ databases">
        <title>Reclassification of Facklamia ignava, Facklamia soureckii and Facklami tabacinasalis as Falseniella iganva gen. nov., comb. nov., Hutsoniella ignava gen. nov., comb. nov., and Ruoffia tabacinasalis gen. nov., comb. nov and description of Ruoffia haltotolerans sp. nov., isolated from hypersaline Inland Sea of Qatar.</title>
        <authorList>
            <person name="Fotedar R."/>
            <person name="Sankaranarayanan K."/>
            <person name="Lawson P."/>
            <person name="Caldwell M."/>
            <person name="Zeyara A."/>
            <person name="Al Malki A."/>
            <person name="Ali M."/>
        </authorList>
    </citation>
    <scope>NUCLEOTIDE SEQUENCE [LARGE SCALE GENOMIC DNA]</scope>
    <source>
        <strain evidence="3 4">INB8</strain>
    </source>
</reference>
<dbReference type="EMBL" id="JACAOA010000010">
    <property type="protein sequence ID" value="MBA5729188.1"/>
    <property type="molecule type" value="Genomic_DNA"/>
</dbReference>
<evidence type="ECO:0000256" key="1">
    <source>
        <dbReference type="SAM" id="Phobius"/>
    </source>
</evidence>
<proteinExistence type="predicted"/>
<keyword evidence="1" id="KW-0812">Transmembrane</keyword>
<gene>
    <name evidence="3" type="ORF">HW423_05250</name>
</gene>
<comment type="caution">
    <text evidence="3">The sequence shown here is derived from an EMBL/GenBank/DDBJ whole genome shotgun (WGS) entry which is preliminary data.</text>
</comment>
<keyword evidence="4" id="KW-1185">Reference proteome</keyword>
<evidence type="ECO:0000313" key="4">
    <source>
        <dbReference type="Proteomes" id="UP000571018"/>
    </source>
</evidence>
<evidence type="ECO:0000259" key="2">
    <source>
        <dbReference type="Pfam" id="PF14145"/>
    </source>
</evidence>
<name>A0A839A5Z5_9LACT</name>
<dbReference type="AlphaFoldDB" id="A0A839A5Z5"/>